<dbReference type="CDD" id="cd00093">
    <property type="entry name" value="HTH_XRE"/>
    <property type="match status" value="1"/>
</dbReference>
<dbReference type="InterPro" id="IPR001387">
    <property type="entry name" value="Cro/C1-type_HTH"/>
</dbReference>
<dbReference type="AlphaFoldDB" id="R2QLU9"/>
<organism evidence="3 4">
    <name type="scientific">Enterococcus pallens ATCC BAA-351</name>
    <dbReference type="NCBI Taxonomy" id="1158607"/>
    <lineage>
        <taxon>Bacteria</taxon>
        <taxon>Bacillati</taxon>
        <taxon>Bacillota</taxon>
        <taxon>Bacilli</taxon>
        <taxon>Lactobacillales</taxon>
        <taxon>Enterococcaceae</taxon>
        <taxon>Enterococcus</taxon>
    </lineage>
</organism>
<accession>R2QLU9</accession>
<dbReference type="RefSeq" id="WP_010755265.1">
    <property type="nucleotide sequence ID" value="NZ_ASWD01000002.1"/>
</dbReference>
<evidence type="ECO:0000256" key="1">
    <source>
        <dbReference type="ARBA" id="ARBA00023125"/>
    </source>
</evidence>
<dbReference type="PROSITE" id="PS50943">
    <property type="entry name" value="HTH_CROC1"/>
    <property type="match status" value="1"/>
</dbReference>
<comment type="caution">
    <text evidence="3">The sequence shown here is derived from an EMBL/GenBank/DDBJ whole genome shotgun (WGS) entry which is preliminary data.</text>
</comment>
<evidence type="ECO:0000259" key="2">
    <source>
        <dbReference type="PROSITE" id="PS50943"/>
    </source>
</evidence>
<dbReference type="PATRIC" id="fig|1158607.3.peg.200"/>
<reference evidence="3 4" key="1">
    <citation type="submission" date="2013-02" db="EMBL/GenBank/DDBJ databases">
        <title>The Genome Sequence of Enterococcus pallens BAA-351.</title>
        <authorList>
            <consortium name="The Broad Institute Genome Sequencing Platform"/>
            <consortium name="The Broad Institute Genome Sequencing Center for Infectious Disease"/>
            <person name="Earl A.M."/>
            <person name="Gilmore M.S."/>
            <person name="Lebreton F."/>
            <person name="Walker B."/>
            <person name="Young S.K."/>
            <person name="Zeng Q."/>
            <person name="Gargeya S."/>
            <person name="Fitzgerald M."/>
            <person name="Haas B."/>
            <person name="Abouelleil A."/>
            <person name="Alvarado L."/>
            <person name="Arachchi H.M."/>
            <person name="Berlin A.M."/>
            <person name="Chapman S.B."/>
            <person name="Dewar J."/>
            <person name="Goldberg J."/>
            <person name="Griggs A."/>
            <person name="Gujja S."/>
            <person name="Hansen M."/>
            <person name="Howarth C."/>
            <person name="Imamovic A."/>
            <person name="Larimer J."/>
            <person name="McCowan C."/>
            <person name="Murphy C."/>
            <person name="Neiman D."/>
            <person name="Pearson M."/>
            <person name="Priest M."/>
            <person name="Roberts A."/>
            <person name="Saif S."/>
            <person name="Shea T."/>
            <person name="Sisk P."/>
            <person name="Sykes S."/>
            <person name="Wortman J."/>
            <person name="Nusbaum C."/>
            <person name="Birren B."/>
        </authorList>
    </citation>
    <scope>NUCLEOTIDE SEQUENCE [LARGE SCALE GENOMIC DNA]</scope>
    <source>
        <strain evidence="3 4">ATCC BAA-351</strain>
    </source>
</reference>
<name>R2QLU9_9ENTE</name>
<dbReference type="SMART" id="SM00530">
    <property type="entry name" value="HTH_XRE"/>
    <property type="match status" value="1"/>
</dbReference>
<evidence type="ECO:0000313" key="4">
    <source>
        <dbReference type="Proteomes" id="UP000013782"/>
    </source>
</evidence>
<dbReference type="Pfam" id="PF01381">
    <property type="entry name" value="HTH_3"/>
    <property type="match status" value="1"/>
</dbReference>
<evidence type="ECO:0000313" key="3">
    <source>
        <dbReference type="EMBL" id="EOH97532.1"/>
    </source>
</evidence>
<dbReference type="PANTHER" id="PTHR46558">
    <property type="entry name" value="TRACRIPTIONAL REGULATORY PROTEIN-RELATED-RELATED"/>
    <property type="match status" value="1"/>
</dbReference>
<dbReference type="SUPFAM" id="SSF47413">
    <property type="entry name" value="lambda repressor-like DNA-binding domains"/>
    <property type="match status" value="1"/>
</dbReference>
<feature type="domain" description="HTH cro/C1-type" evidence="2">
    <location>
        <begin position="8"/>
        <end position="62"/>
    </location>
</feature>
<dbReference type="PANTHER" id="PTHR46558:SF13">
    <property type="entry name" value="HTH-TYPE TRANSCRIPTIONAL REGULATOR IMMR"/>
    <property type="match status" value="1"/>
</dbReference>
<dbReference type="EMBL" id="AJAQ01000001">
    <property type="protein sequence ID" value="EOH97532.1"/>
    <property type="molecule type" value="Genomic_DNA"/>
</dbReference>
<dbReference type="eggNOG" id="COG1476">
    <property type="taxonomic scope" value="Bacteria"/>
</dbReference>
<dbReference type="Proteomes" id="UP000013782">
    <property type="component" value="Unassembled WGS sequence"/>
</dbReference>
<dbReference type="GO" id="GO:0003677">
    <property type="term" value="F:DNA binding"/>
    <property type="evidence" value="ECO:0007669"/>
    <property type="project" value="UniProtKB-KW"/>
</dbReference>
<dbReference type="OrthoDB" id="2242627at2"/>
<proteinExistence type="predicted"/>
<gene>
    <name evidence="3" type="ORF">UAU_00200</name>
</gene>
<dbReference type="InterPro" id="IPR010982">
    <property type="entry name" value="Lambda_DNA-bd_dom_sf"/>
</dbReference>
<keyword evidence="1" id="KW-0238">DNA-binding</keyword>
<dbReference type="Gene3D" id="1.10.260.40">
    <property type="entry name" value="lambda repressor-like DNA-binding domains"/>
    <property type="match status" value="1"/>
</dbReference>
<dbReference type="HOGENOM" id="CLU_066192_2_9_9"/>
<sequence length="97" mass="11114">MIKIGSQLKYYREKNQLTQKDVAVVLHVTPQTISKWERNKSYPDVDQLVSLSEVYKVSVDKLIGRAKPSILDYLANSQNLKNYYGIPTVKEDDTHGT</sequence>
<dbReference type="STRING" id="160454.RV10_GL002209"/>
<keyword evidence="4" id="KW-1185">Reference proteome</keyword>
<protein>
    <recommendedName>
        <fullName evidence="2">HTH cro/C1-type domain-containing protein</fullName>
    </recommendedName>
</protein>